<feature type="domain" description="HTH lacI-type" evidence="4">
    <location>
        <begin position="1"/>
        <end position="49"/>
    </location>
</feature>
<dbReference type="RefSeq" id="WP_119092515.1">
    <property type="nucleotide sequence ID" value="NZ_UNRR01000007.1"/>
</dbReference>
<dbReference type="GO" id="GO:0000976">
    <property type="term" value="F:transcription cis-regulatory region binding"/>
    <property type="evidence" value="ECO:0007669"/>
    <property type="project" value="TreeGrafter"/>
</dbReference>
<proteinExistence type="predicted"/>
<protein>
    <recommendedName>
        <fullName evidence="4">HTH lacI-type domain-containing protein</fullName>
    </recommendedName>
</protein>
<dbReference type="AlphaFoldDB" id="A0A383TBM0"/>
<dbReference type="Pfam" id="PF00356">
    <property type="entry name" value="LacI"/>
    <property type="match status" value="1"/>
</dbReference>
<dbReference type="CDD" id="cd01392">
    <property type="entry name" value="HTH_LacI"/>
    <property type="match status" value="1"/>
</dbReference>
<sequence>MKLEDIARLANVSKSAASLALNGKPGVSEETRATVLRIAKEHNYVPLKKIKKKYINPSSSTNYVIRFVGCKATDLIEDNYHNMPFFNELLGYFTNELKNYPFSLLISSIDSNSIREDLKRIEDEQPSDGIFLLGTNLTLQQIEEIQKIQKNLVVLDTCAPQSNLDFISINNYQGAYQAAEYLIKKGHHKVGYAESKTRIYNFSERKRGFFDALNSHGISSEDVNIYQMHGMKIETDTKNLADLQSDSSLPTAIFCENDYIAISLIRTLSTLKITVPEDISVIGFDNIPESKVITPELTTIGVNKQKIAQEAMRKMLANLERQEEDYGMHSFINTNLIERDSVI</sequence>
<evidence type="ECO:0000256" key="3">
    <source>
        <dbReference type="ARBA" id="ARBA00023163"/>
    </source>
</evidence>
<dbReference type="GO" id="GO:0003700">
    <property type="term" value="F:DNA-binding transcription factor activity"/>
    <property type="evidence" value="ECO:0007669"/>
    <property type="project" value="TreeGrafter"/>
</dbReference>
<keyword evidence="2" id="KW-0238">DNA-binding</keyword>
<dbReference type="OrthoDB" id="9798934at2"/>
<dbReference type="Gene3D" id="3.40.50.2300">
    <property type="match status" value="2"/>
</dbReference>
<dbReference type="InterPro" id="IPR046335">
    <property type="entry name" value="LacI/GalR-like_sensor"/>
</dbReference>
<reference evidence="6" key="1">
    <citation type="submission" date="2018-05" db="EMBL/GenBank/DDBJ databases">
        <authorList>
            <person name="Strepis N."/>
        </authorList>
    </citation>
    <scope>NUCLEOTIDE SEQUENCE [LARGE SCALE GENOMIC DNA]</scope>
</reference>
<dbReference type="InterPro" id="IPR028082">
    <property type="entry name" value="Peripla_BP_I"/>
</dbReference>
<evidence type="ECO:0000256" key="1">
    <source>
        <dbReference type="ARBA" id="ARBA00023015"/>
    </source>
</evidence>
<dbReference type="SUPFAM" id="SSF47413">
    <property type="entry name" value="lambda repressor-like DNA-binding domains"/>
    <property type="match status" value="1"/>
</dbReference>
<dbReference type="PANTHER" id="PTHR30146:SF150">
    <property type="entry name" value="ARABINOSE METABOLISM TRANSCRIPTIONAL REPRESSOR"/>
    <property type="match status" value="1"/>
</dbReference>
<dbReference type="SMART" id="SM00354">
    <property type="entry name" value="HTH_LACI"/>
    <property type="match status" value="1"/>
</dbReference>
<dbReference type="Gene3D" id="1.10.260.40">
    <property type="entry name" value="lambda repressor-like DNA-binding domains"/>
    <property type="match status" value="1"/>
</dbReference>
<evidence type="ECO:0000259" key="4">
    <source>
        <dbReference type="PROSITE" id="PS50932"/>
    </source>
</evidence>
<keyword evidence="3" id="KW-0804">Transcription</keyword>
<dbReference type="InterPro" id="IPR000843">
    <property type="entry name" value="HTH_LacI"/>
</dbReference>
<dbReference type="Pfam" id="PF13377">
    <property type="entry name" value="Peripla_BP_3"/>
    <property type="match status" value="1"/>
</dbReference>
<gene>
    <name evidence="5" type="ORF">TART1_0462</name>
</gene>
<organism evidence="5 6">
    <name type="scientific">Trichococcus shcherbakoviae</name>
    <dbReference type="NCBI Taxonomy" id="2094020"/>
    <lineage>
        <taxon>Bacteria</taxon>
        <taxon>Bacillati</taxon>
        <taxon>Bacillota</taxon>
        <taxon>Bacilli</taxon>
        <taxon>Lactobacillales</taxon>
        <taxon>Carnobacteriaceae</taxon>
        <taxon>Trichococcus</taxon>
    </lineage>
</organism>
<dbReference type="PANTHER" id="PTHR30146">
    <property type="entry name" value="LACI-RELATED TRANSCRIPTIONAL REPRESSOR"/>
    <property type="match status" value="1"/>
</dbReference>
<dbReference type="PROSITE" id="PS50932">
    <property type="entry name" value="HTH_LACI_2"/>
    <property type="match status" value="1"/>
</dbReference>
<dbReference type="PROSITE" id="PS00356">
    <property type="entry name" value="HTH_LACI_1"/>
    <property type="match status" value="1"/>
</dbReference>
<dbReference type="Proteomes" id="UP000262072">
    <property type="component" value="Unassembled WGS sequence"/>
</dbReference>
<evidence type="ECO:0000313" key="5">
    <source>
        <dbReference type="EMBL" id="SYZ77693.1"/>
    </source>
</evidence>
<evidence type="ECO:0000256" key="2">
    <source>
        <dbReference type="ARBA" id="ARBA00023125"/>
    </source>
</evidence>
<keyword evidence="1" id="KW-0805">Transcription regulation</keyword>
<dbReference type="EMBL" id="UNRR01000007">
    <property type="protein sequence ID" value="SYZ77693.1"/>
    <property type="molecule type" value="Genomic_DNA"/>
</dbReference>
<evidence type="ECO:0000313" key="6">
    <source>
        <dbReference type="Proteomes" id="UP000262072"/>
    </source>
</evidence>
<accession>A0A383TBM0</accession>
<dbReference type="InterPro" id="IPR010982">
    <property type="entry name" value="Lambda_DNA-bd_dom_sf"/>
</dbReference>
<dbReference type="SUPFAM" id="SSF53822">
    <property type="entry name" value="Periplasmic binding protein-like I"/>
    <property type="match status" value="1"/>
</dbReference>
<name>A0A383TBM0_9LACT</name>